<evidence type="ECO:0000313" key="2">
    <source>
        <dbReference type="Proteomes" id="UP001597280"/>
    </source>
</evidence>
<gene>
    <name evidence="1" type="ORF">ACFSDA_12260</name>
</gene>
<dbReference type="Proteomes" id="UP001597280">
    <property type="component" value="Unassembled WGS sequence"/>
</dbReference>
<name>A0ABW4PYC9_9MICO</name>
<proteinExistence type="predicted"/>
<dbReference type="InterPro" id="IPR043758">
    <property type="entry name" value="DUF5703"/>
</dbReference>
<evidence type="ECO:0000313" key="1">
    <source>
        <dbReference type="EMBL" id="MFD1835843.1"/>
    </source>
</evidence>
<dbReference type="Pfam" id="PF18963">
    <property type="entry name" value="DUF5703"/>
    <property type="match status" value="1"/>
</dbReference>
<protein>
    <submittedName>
        <fullName evidence="1">DUF5703 family protein</fullName>
    </submittedName>
</protein>
<comment type="caution">
    <text evidence="1">The sequence shown here is derived from an EMBL/GenBank/DDBJ whole genome shotgun (WGS) entry which is preliminary data.</text>
</comment>
<reference evidence="2" key="1">
    <citation type="journal article" date="2019" name="Int. J. Syst. Evol. Microbiol.">
        <title>The Global Catalogue of Microorganisms (GCM) 10K type strain sequencing project: providing services to taxonomists for standard genome sequencing and annotation.</title>
        <authorList>
            <consortium name="The Broad Institute Genomics Platform"/>
            <consortium name="The Broad Institute Genome Sequencing Center for Infectious Disease"/>
            <person name="Wu L."/>
            <person name="Ma J."/>
        </authorList>
    </citation>
    <scope>NUCLEOTIDE SEQUENCE [LARGE SCALE GENOMIC DNA]</scope>
    <source>
        <strain evidence="2">JCM 11650</strain>
    </source>
</reference>
<accession>A0ABW4PYC9</accession>
<organism evidence="1 2">
    <name type="scientific">Brachybacterium rhamnosum</name>
    <dbReference type="NCBI Taxonomy" id="173361"/>
    <lineage>
        <taxon>Bacteria</taxon>
        <taxon>Bacillati</taxon>
        <taxon>Actinomycetota</taxon>
        <taxon>Actinomycetes</taxon>
        <taxon>Micrococcales</taxon>
        <taxon>Dermabacteraceae</taxon>
        <taxon>Brachybacterium</taxon>
    </lineage>
</organism>
<dbReference type="RefSeq" id="WP_416232195.1">
    <property type="nucleotide sequence ID" value="NZ_BAAAIS010000003.1"/>
</dbReference>
<sequence>MPDLPVERGRRPEDYEFQIITVPPRTSVGQVRAHLTEEAEYGRWELARTRRYLGGGKKVWMRRRIIRVRSTLGDPSGL</sequence>
<dbReference type="EMBL" id="JBHUFL010000003">
    <property type="protein sequence ID" value="MFD1835843.1"/>
    <property type="molecule type" value="Genomic_DNA"/>
</dbReference>
<keyword evidence="2" id="KW-1185">Reference proteome</keyword>